<organism evidence="2 3">
    <name type="scientific">Bacillus aerolatus</name>
    <dbReference type="NCBI Taxonomy" id="2653354"/>
    <lineage>
        <taxon>Bacteria</taxon>
        <taxon>Bacillati</taxon>
        <taxon>Bacillota</taxon>
        <taxon>Bacilli</taxon>
        <taxon>Bacillales</taxon>
        <taxon>Bacillaceae</taxon>
        <taxon>Bacillus</taxon>
    </lineage>
</organism>
<evidence type="ECO:0000313" key="3">
    <source>
        <dbReference type="Proteomes" id="UP000429595"/>
    </source>
</evidence>
<accession>A0A6I1FCT3</accession>
<dbReference type="Pfam" id="PF10612">
    <property type="entry name" value="Spore-coat_CotZ"/>
    <property type="match status" value="1"/>
</dbReference>
<proteinExistence type="predicted"/>
<protein>
    <submittedName>
        <fullName evidence="2">Spore coat protein CotZ</fullName>
    </submittedName>
</protein>
<reference evidence="2 3" key="1">
    <citation type="submission" date="2019-10" db="EMBL/GenBank/DDBJ databases">
        <title>Bacillus aerolatum sp. nov., isolated from bioaerosol of sport playgrounds.</title>
        <authorList>
            <person name="Chen P."/>
            <person name="Zhang G."/>
        </authorList>
    </citation>
    <scope>NUCLEOTIDE SEQUENCE [LARGE SCALE GENOMIC DNA]</scope>
    <source>
        <strain evidence="2 3">CX253</strain>
    </source>
</reference>
<name>A0A6I1FCT3_9BACI</name>
<evidence type="ECO:0000313" key="2">
    <source>
        <dbReference type="EMBL" id="KAB7705011.1"/>
    </source>
</evidence>
<dbReference type="AlphaFoldDB" id="A0A6I1FCT3"/>
<comment type="caution">
    <text evidence="2">The sequence shown here is derived from an EMBL/GenBank/DDBJ whole genome shotgun (WGS) entry which is preliminary data.</text>
</comment>
<keyword evidence="2" id="KW-0946">Virion</keyword>
<sequence>MSCNKHDDDRRDRHHSGCVCEVLRAIKDLQDETMDDDCLDCKDCLIEPLGDLAGARRRNADTRVFTLSTKDGTPFFAFFDSERDHRDCRDHDHGHDHDGHDRRDRRGRDDDDACVSIFFRVEEVFNNCCARLRVLAPLDDDRDLVDITDDCCIDLRKVCKVRNFRATRSCITVDLNCFCGVQCVRDVNLRICD</sequence>
<gene>
    <name evidence="2" type="ORF">F9802_15740</name>
</gene>
<keyword evidence="2" id="KW-0167">Capsid protein</keyword>
<dbReference type="RefSeq" id="WP_152153675.1">
    <property type="nucleotide sequence ID" value="NZ_WEIO01000010.1"/>
</dbReference>
<dbReference type="InterPro" id="IPR019593">
    <property type="entry name" value="Spore_coat_protein_Z/Y"/>
</dbReference>
<keyword evidence="3" id="KW-1185">Reference proteome</keyword>
<dbReference type="Proteomes" id="UP000429595">
    <property type="component" value="Unassembled WGS sequence"/>
</dbReference>
<evidence type="ECO:0000256" key="1">
    <source>
        <dbReference type="SAM" id="MobiDB-lite"/>
    </source>
</evidence>
<dbReference type="EMBL" id="WEIO01000010">
    <property type="protein sequence ID" value="KAB7705011.1"/>
    <property type="molecule type" value="Genomic_DNA"/>
</dbReference>
<feature type="region of interest" description="Disordered" evidence="1">
    <location>
        <begin position="89"/>
        <end position="108"/>
    </location>
</feature>